<dbReference type="SUPFAM" id="SSF55781">
    <property type="entry name" value="GAF domain-like"/>
    <property type="match status" value="1"/>
</dbReference>
<dbReference type="Gene3D" id="1.10.10.60">
    <property type="entry name" value="Homeodomain-like"/>
    <property type="match status" value="1"/>
</dbReference>
<evidence type="ECO:0000256" key="6">
    <source>
        <dbReference type="SAM" id="Coils"/>
    </source>
</evidence>
<dbReference type="SUPFAM" id="SSF52540">
    <property type="entry name" value="P-loop containing nucleoside triphosphate hydrolases"/>
    <property type="match status" value="1"/>
</dbReference>
<dbReference type="InterPro" id="IPR011990">
    <property type="entry name" value="TPR-like_helical_dom_sf"/>
</dbReference>
<dbReference type="OrthoDB" id="9771372at2"/>
<dbReference type="Gene3D" id="1.10.8.60">
    <property type="match status" value="1"/>
</dbReference>
<feature type="domain" description="Sigma-54 factor interaction" evidence="8">
    <location>
        <begin position="1231"/>
        <end position="1459"/>
    </location>
</feature>
<keyword evidence="5" id="KW-0804">Transcription</keyword>
<evidence type="ECO:0000259" key="8">
    <source>
        <dbReference type="PROSITE" id="PS50045"/>
    </source>
</evidence>
<keyword evidence="10" id="KW-1185">Reference proteome</keyword>
<evidence type="ECO:0000256" key="1">
    <source>
        <dbReference type="ARBA" id="ARBA00022741"/>
    </source>
</evidence>
<keyword evidence="3" id="KW-0805">Transcription regulation</keyword>
<dbReference type="Gene3D" id="1.10.510.10">
    <property type="entry name" value="Transferase(Phosphotransferase) domain 1"/>
    <property type="match status" value="1"/>
</dbReference>
<feature type="domain" description="Protein kinase" evidence="7">
    <location>
        <begin position="18"/>
        <end position="254"/>
    </location>
</feature>
<keyword evidence="6" id="KW-0175">Coiled coil</keyword>
<dbReference type="PANTHER" id="PTHR32071">
    <property type="entry name" value="TRANSCRIPTIONAL REGULATORY PROTEIN"/>
    <property type="match status" value="1"/>
</dbReference>
<dbReference type="InterPro" id="IPR000719">
    <property type="entry name" value="Prot_kinase_dom"/>
</dbReference>
<dbReference type="InterPro" id="IPR011009">
    <property type="entry name" value="Kinase-like_dom_sf"/>
</dbReference>
<dbReference type="GO" id="GO:0043565">
    <property type="term" value="F:sequence-specific DNA binding"/>
    <property type="evidence" value="ECO:0007669"/>
    <property type="project" value="InterPro"/>
</dbReference>
<name>A0A518ENK7_9BACT</name>
<dbReference type="EMBL" id="CP036434">
    <property type="protein sequence ID" value="QDV05672.1"/>
    <property type="molecule type" value="Genomic_DNA"/>
</dbReference>
<accession>A0A518ENK7</accession>
<dbReference type="SMART" id="SM00382">
    <property type="entry name" value="AAA"/>
    <property type="match status" value="1"/>
</dbReference>
<dbReference type="InterPro" id="IPR027417">
    <property type="entry name" value="P-loop_NTPase"/>
</dbReference>
<dbReference type="Gene3D" id="3.30.450.40">
    <property type="match status" value="1"/>
</dbReference>
<dbReference type="Gene3D" id="3.40.50.300">
    <property type="entry name" value="P-loop containing nucleotide triphosphate hydrolases"/>
    <property type="match status" value="1"/>
</dbReference>
<evidence type="ECO:0000259" key="7">
    <source>
        <dbReference type="PROSITE" id="PS50011"/>
    </source>
</evidence>
<dbReference type="SUPFAM" id="SSF46689">
    <property type="entry name" value="Homeodomain-like"/>
    <property type="match status" value="1"/>
</dbReference>
<dbReference type="GO" id="GO:0005524">
    <property type="term" value="F:ATP binding"/>
    <property type="evidence" value="ECO:0007669"/>
    <property type="project" value="UniProtKB-KW"/>
</dbReference>
<dbReference type="PRINTS" id="PR01590">
    <property type="entry name" value="HTHFIS"/>
</dbReference>
<dbReference type="Proteomes" id="UP000320390">
    <property type="component" value="Chromosome"/>
</dbReference>
<keyword evidence="1" id="KW-0547">Nucleotide-binding</keyword>
<organism evidence="9 10">
    <name type="scientific">Saltatorellus ferox</name>
    <dbReference type="NCBI Taxonomy" id="2528018"/>
    <lineage>
        <taxon>Bacteria</taxon>
        <taxon>Pseudomonadati</taxon>
        <taxon>Planctomycetota</taxon>
        <taxon>Planctomycetia</taxon>
        <taxon>Planctomycetia incertae sedis</taxon>
        <taxon>Saltatorellus</taxon>
    </lineage>
</organism>
<dbReference type="Pfam" id="PF00069">
    <property type="entry name" value="Pkinase"/>
    <property type="match status" value="1"/>
</dbReference>
<protein>
    <submittedName>
        <fullName evidence="9">Transcriptional regulatory protein ZraR</fullName>
    </submittedName>
</protein>
<dbReference type="Pfam" id="PF02954">
    <property type="entry name" value="HTH_8"/>
    <property type="match status" value="1"/>
</dbReference>
<dbReference type="FunFam" id="3.40.50.300:FF:000006">
    <property type="entry name" value="DNA-binding transcriptional regulator NtrC"/>
    <property type="match status" value="1"/>
</dbReference>
<dbReference type="SUPFAM" id="SSF48452">
    <property type="entry name" value="TPR-like"/>
    <property type="match status" value="1"/>
</dbReference>
<dbReference type="RefSeq" id="WP_145195171.1">
    <property type="nucleotide sequence ID" value="NZ_CP036434.1"/>
</dbReference>
<dbReference type="SMART" id="SM00220">
    <property type="entry name" value="S_TKc"/>
    <property type="match status" value="1"/>
</dbReference>
<evidence type="ECO:0000313" key="10">
    <source>
        <dbReference type="Proteomes" id="UP000320390"/>
    </source>
</evidence>
<dbReference type="InterPro" id="IPR002197">
    <property type="entry name" value="HTH_Fis"/>
</dbReference>
<dbReference type="GO" id="GO:0004672">
    <property type="term" value="F:protein kinase activity"/>
    <property type="evidence" value="ECO:0007669"/>
    <property type="project" value="InterPro"/>
</dbReference>
<dbReference type="SUPFAM" id="SSF56112">
    <property type="entry name" value="Protein kinase-like (PK-like)"/>
    <property type="match status" value="1"/>
</dbReference>
<dbReference type="Pfam" id="PF00158">
    <property type="entry name" value="Sigma54_activat"/>
    <property type="match status" value="1"/>
</dbReference>
<dbReference type="InterPro" id="IPR009057">
    <property type="entry name" value="Homeodomain-like_sf"/>
</dbReference>
<dbReference type="PROSITE" id="PS50011">
    <property type="entry name" value="PROTEIN_KINASE_DOM"/>
    <property type="match status" value="1"/>
</dbReference>
<evidence type="ECO:0000313" key="9">
    <source>
        <dbReference type="EMBL" id="QDV05672.1"/>
    </source>
</evidence>
<dbReference type="Gene3D" id="1.25.40.10">
    <property type="entry name" value="Tetratricopeptide repeat domain"/>
    <property type="match status" value="1"/>
</dbReference>
<dbReference type="Pfam" id="PF01590">
    <property type="entry name" value="GAF"/>
    <property type="match status" value="1"/>
</dbReference>
<reference evidence="9 10" key="1">
    <citation type="submission" date="2019-02" db="EMBL/GenBank/DDBJ databases">
        <title>Deep-cultivation of Planctomycetes and their phenomic and genomic characterization uncovers novel biology.</title>
        <authorList>
            <person name="Wiegand S."/>
            <person name="Jogler M."/>
            <person name="Boedeker C."/>
            <person name="Pinto D."/>
            <person name="Vollmers J."/>
            <person name="Rivas-Marin E."/>
            <person name="Kohn T."/>
            <person name="Peeters S.H."/>
            <person name="Heuer A."/>
            <person name="Rast P."/>
            <person name="Oberbeckmann S."/>
            <person name="Bunk B."/>
            <person name="Jeske O."/>
            <person name="Meyerdierks A."/>
            <person name="Storesund J.E."/>
            <person name="Kallscheuer N."/>
            <person name="Luecker S."/>
            <person name="Lage O.M."/>
            <person name="Pohl T."/>
            <person name="Merkel B.J."/>
            <person name="Hornburger P."/>
            <person name="Mueller R.-W."/>
            <person name="Bruemmer F."/>
            <person name="Labrenz M."/>
            <person name="Spormann A.M."/>
            <person name="Op den Camp H."/>
            <person name="Overmann J."/>
            <person name="Amann R."/>
            <person name="Jetten M.S.M."/>
            <person name="Mascher T."/>
            <person name="Medema M.H."/>
            <person name="Devos D.P."/>
            <person name="Kaster A.-K."/>
            <person name="Ovreas L."/>
            <person name="Rohde M."/>
            <person name="Galperin M.Y."/>
            <person name="Jogler C."/>
        </authorList>
    </citation>
    <scope>NUCLEOTIDE SEQUENCE [LARGE SCALE GENOMIC DNA]</scope>
    <source>
        <strain evidence="9 10">Poly30</strain>
    </source>
</reference>
<dbReference type="InterPro" id="IPR029016">
    <property type="entry name" value="GAF-like_dom_sf"/>
</dbReference>
<keyword evidence="4" id="KW-0238">DNA-binding</keyword>
<dbReference type="InterPro" id="IPR003593">
    <property type="entry name" value="AAA+_ATPase"/>
</dbReference>
<dbReference type="InterPro" id="IPR058031">
    <property type="entry name" value="AAA_lid_NorR"/>
</dbReference>
<evidence type="ECO:0000256" key="5">
    <source>
        <dbReference type="ARBA" id="ARBA00023163"/>
    </source>
</evidence>
<dbReference type="PROSITE" id="PS50045">
    <property type="entry name" value="SIGMA54_INTERACT_4"/>
    <property type="match status" value="1"/>
</dbReference>
<evidence type="ECO:0000256" key="3">
    <source>
        <dbReference type="ARBA" id="ARBA00023015"/>
    </source>
</evidence>
<keyword evidence="2" id="KW-0067">ATP-binding</keyword>
<sequence length="1533" mass="163340">MVDTRHLSTEADQLGLQSDAVEALGEGAFGPVLRLRRAGGDLVLRWLDRAESLLPLVGILGRSRHAALVLPSRMGLDLRGRAWVARPYCEGATLEEHRPPAEDPRWPDLVRQWLEALDALHAGDWLQRDVKASNLLVGPEGAKLFDLDLAAEVTSGGGFGSSAGTRRWLAPEVLAGEPAEARSDLFALGVAVARALLGNGSEHFTETFPSRDFWTASRLDPTALPVSLRGLVQALVERDPAARPASAMAAIALLPGGQPVDGTLAPPPLLGRAEALMERARVSSGRGESFVLITEDPSDQEDVLPVLGAAAALEGRSFALIEHASEERDLLLAGSTSVEPEVRGLFVRLEGSADGAILAEALVEASAGRTGPVIAVVTREQARAVELALGSEGVDGVVWHSLEGVPLEGLTGHLASQAALSAHGVIEALALDLHARSGGRQSVLEAALARAVPLGVAQHLTDGWVLQRDRWPEDLPADLPLDPTPGPIDRRAPARAQEPEAVPFESVEALRREGRLAAARSHADRFEQAHAPLASEMAVRLGLLRARLELAEGAFEAAALRLSTLEASTGDAPEGALHGVRLLRADAAQRLGDHALALTIYSDLEAHAVDADVLLGARVGAAHLDLLSGAFETVLEKLQGEASVEASAEVRGAMHNLRGGALVRLGRGDDARAEFDDALALGLASGDPGLAARALLNRAVVDRGLGRFAEAEASLEEADALVRPTDLLGVRALVTHNLGTLLRDRGDLRRARLSLERALRLRRRAGDEYGIATTFGSLALLDLEQGVLGRASVHLAEAEALLAAGGHGAERAVIEVHREMVAAALGDASSGGAENDAEDDAPVRSLAEARLRALRAHAHGTHSAGSRSFGGAKLAREALGAALSDATVSGGVAERFRCVSLAHALEPRGPRREELAEELRELATVLGPARVREARFRTADAPALGELSEFCEGFEREGRIDLEWGASRVLAATARGPEVASVRRRAARRAEQLGVQIGESIPDGLRDAAMGRILEWTGRSAAAAEPPRAVQLDVEWFSSVNRELAASENLDELLAMVLDQALECTGARRGLMLLRQPDGLEVLSTRQLGAHAASDGDLQLSSSLVRSAMETGHVILTQDIASDPRFREAASVQSLELRAILCVPIMGASGAFGALYVDDDRPQSLFDETDSRALTVLAEQAGAVARQLIALKEIRALNARLEERVASQKEELVAVRTQLRRSGSSPAIGGLVGESPAIHALRDQIRRLAKTDLPVLITGPSGSGKELVARALHSLGPRDSGPLVIENMAAFSESLMESELFGHARGAFTGANGARVGLFEEADGGTLFLDEIADLQASLQAKLLRVLESGEFRRVGESSVRHANVRLVAATNADMSSRVAAGQFRQDLYYRLNAAEVRLPSLRERSEDIPHLVDYFLTLLREAYSVEKPMSARVLRALTERAWPGEVRELRNEVERLFLLSGDTIDDPEIVRDPMEAPAGAETAPASYTLADAERRAIMRALEAASGNRAEAARLLEVSRAGFYNKLRRFDLE</sequence>
<dbReference type="Pfam" id="PF25601">
    <property type="entry name" value="AAA_lid_14"/>
    <property type="match status" value="1"/>
</dbReference>
<proteinExistence type="predicted"/>
<dbReference type="InterPro" id="IPR025943">
    <property type="entry name" value="Sigma_54_int_dom_ATP-bd_2"/>
</dbReference>
<dbReference type="InterPro" id="IPR002078">
    <property type="entry name" value="Sigma_54_int"/>
</dbReference>
<dbReference type="PROSITE" id="PS00676">
    <property type="entry name" value="SIGMA54_INTERACT_2"/>
    <property type="match status" value="1"/>
</dbReference>
<dbReference type="GO" id="GO:0006355">
    <property type="term" value="P:regulation of DNA-templated transcription"/>
    <property type="evidence" value="ECO:0007669"/>
    <property type="project" value="InterPro"/>
</dbReference>
<gene>
    <name evidence="9" type="primary">zraR_4</name>
    <name evidence="9" type="ORF">Poly30_11710</name>
</gene>
<dbReference type="PANTHER" id="PTHR32071:SF117">
    <property type="entry name" value="PTS-DEPENDENT DIHYDROXYACETONE KINASE OPERON REGULATORY PROTEIN-RELATED"/>
    <property type="match status" value="1"/>
</dbReference>
<evidence type="ECO:0000256" key="4">
    <source>
        <dbReference type="ARBA" id="ARBA00023125"/>
    </source>
</evidence>
<dbReference type="SMART" id="SM00065">
    <property type="entry name" value="GAF"/>
    <property type="match status" value="1"/>
</dbReference>
<evidence type="ECO:0000256" key="2">
    <source>
        <dbReference type="ARBA" id="ARBA00022840"/>
    </source>
</evidence>
<dbReference type="InterPro" id="IPR003018">
    <property type="entry name" value="GAF"/>
</dbReference>
<dbReference type="CDD" id="cd00009">
    <property type="entry name" value="AAA"/>
    <property type="match status" value="1"/>
</dbReference>
<feature type="coiled-coil region" evidence="6">
    <location>
        <begin position="1184"/>
        <end position="1218"/>
    </location>
</feature>